<accession>M7NPW4</accession>
<protein>
    <submittedName>
        <fullName evidence="1">Uncharacterized protein</fullName>
    </submittedName>
</protein>
<dbReference type="PANTHER" id="PTHR37332:SF1">
    <property type="entry name" value="ELMO DOMAIN-CONTAINING PROTEIN"/>
    <property type="match status" value="1"/>
</dbReference>
<dbReference type="HOGENOM" id="CLU_103450_0_0_1"/>
<reference evidence="2" key="1">
    <citation type="journal article" date="2016" name="Nat. Commun.">
        <title>Genome analysis of three Pneumocystis species reveals adaptation mechanisms to life exclusively in mammalian hosts.</title>
        <authorList>
            <person name="Ma L."/>
            <person name="Chen Z."/>
            <person name="Huang D.W."/>
            <person name="Kutty G."/>
            <person name="Ishihara M."/>
            <person name="Wang H."/>
            <person name="Abouelleil A."/>
            <person name="Bishop L."/>
            <person name="Davey E."/>
            <person name="Deng R."/>
            <person name="Deng X."/>
            <person name="Fan L."/>
            <person name="Fantoni G."/>
            <person name="Fitzgerald M."/>
            <person name="Gogineni E."/>
            <person name="Goldberg J.M."/>
            <person name="Handley G."/>
            <person name="Hu X."/>
            <person name="Huber C."/>
            <person name="Jiao X."/>
            <person name="Jones K."/>
            <person name="Levin J.Z."/>
            <person name="Liu Y."/>
            <person name="Macdonald P."/>
            <person name="Melnikov A."/>
            <person name="Raley C."/>
            <person name="Sassi M."/>
            <person name="Sherman B.T."/>
            <person name="Song X."/>
            <person name="Sykes S."/>
            <person name="Tran B."/>
            <person name="Walsh L."/>
            <person name="Xia Y."/>
            <person name="Yang J."/>
            <person name="Young S."/>
            <person name="Zeng Q."/>
            <person name="Zheng X."/>
            <person name="Stephens R."/>
            <person name="Nusbaum C."/>
            <person name="Birren B.W."/>
            <person name="Azadi P."/>
            <person name="Lempicki R.A."/>
            <person name="Cuomo C.A."/>
            <person name="Kovacs J.A."/>
        </authorList>
    </citation>
    <scope>NUCLEOTIDE SEQUENCE [LARGE SCALE GENOMIC DNA]</scope>
    <source>
        <strain evidence="2">B123</strain>
    </source>
</reference>
<evidence type="ECO:0000313" key="2">
    <source>
        <dbReference type="Proteomes" id="UP000011958"/>
    </source>
</evidence>
<dbReference type="Proteomes" id="UP000011958">
    <property type="component" value="Unassembled WGS sequence"/>
</dbReference>
<dbReference type="STRING" id="1069680.M7NPW4"/>
<dbReference type="PANTHER" id="PTHR37332">
    <property type="entry name" value="EXPRESSED PROTEIN"/>
    <property type="match status" value="1"/>
</dbReference>
<dbReference type="VEuPathDB" id="FungiDB:PNEG_02493"/>
<dbReference type="GeneID" id="19896186"/>
<name>M7NPW4_PNEMU</name>
<dbReference type="RefSeq" id="XP_007874504.1">
    <property type="nucleotide sequence ID" value="XM_007876313.1"/>
</dbReference>
<sequence>MPLSLHVLIREVAGIKEKRFRLIQHITQIHDGDIHWLNTIFLEKNQIDIYFNVKPACKKTQSYHMLGYLLSSLVPPSTSQTFEDYLKNYLTILTTWETTTRDFGTWTPRMKAFFGSRGSRKSNFNIENSYFDEEESVTKSLTYPHLPFMPSYTQTVLVLCDLLRETYTVITNIILNTRYNRFIEIFYRIDNKIKKILETMAKDIEAYAREMIKKELNSLLQLSDTEEDSNKASI</sequence>
<keyword evidence="2" id="KW-1185">Reference proteome</keyword>
<comment type="caution">
    <text evidence="1">The sequence shown here is derived from an EMBL/GenBank/DDBJ whole genome shotgun (WGS) entry which is preliminary data.</text>
</comment>
<gene>
    <name evidence="1" type="ORF">PNEG_02493</name>
</gene>
<dbReference type="AlphaFoldDB" id="M7NPW4"/>
<organism evidence="1 2">
    <name type="scientific">Pneumocystis murina (strain B123)</name>
    <name type="common">Mouse pneumocystis pneumonia agent</name>
    <name type="synonym">Pneumocystis carinii f. sp. muris</name>
    <dbReference type="NCBI Taxonomy" id="1069680"/>
    <lineage>
        <taxon>Eukaryota</taxon>
        <taxon>Fungi</taxon>
        <taxon>Dikarya</taxon>
        <taxon>Ascomycota</taxon>
        <taxon>Taphrinomycotina</taxon>
        <taxon>Pneumocystomycetes</taxon>
        <taxon>Pneumocystaceae</taxon>
        <taxon>Pneumocystis</taxon>
    </lineage>
</organism>
<proteinExistence type="predicted"/>
<dbReference type="OrthoDB" id="14339at2759"/>
<evidence type="ECO:0000313" key="1">
    <source>
        <dbReference type="EMBL" id="EMR09151.1"/>
    </source>
</evidence>
<dbReference type="EMBL" id="AFWA02000011">
    <property type="protein sequence ID" value="EMR09151.1"/>
    <property type="molecule type" value="Genomic_DNA"/>
</dbReference>